<keyword evidence="3" id="KW-1185">Reference proteome</keyword>
<dbReference type="OrthoDB" id="4173905at2759"/>
<organism evidence="2 3">
    <name type="scientific">Striga asiatica</name>
    <name type="common">Asiatic witchweed</name>
    <name type="synonym">Buchnera asiatica</name>
    <dbReference type="NCBI Taxonomy" id="4170"/>
    <lineage>
        <taxon>Eukaryota</taxon>
        <taxon>Viridiplantae</taxon>
        <taxon>Streptophyta</taxon>
        <taxon>Embryophyta</taxon>
        <taxon>Tracheophyta</taxon>
        <taxon>Spermatophyta</taxon>
        <taxon>Magnoliopsida</taxon>
        <taxon>eudicotyledons</taxon>
        <taxon>Gunneridae</taxon>
        <taxon>Pentapetalae</taxon>
        <taxon>asterids</taxon>
        <taxon>lamiids</taxon>
        <taxon>Lamiales</taxon>
        <taxon>Orobanchaceae</taxon>
        <taxon>Buchnereae</taxon>
        <taxon>Striga</taxon>
    </lineage>
</organism>
<dbReference type="EMBL" id="BKCP01011625">
    <property type="protein sequence ID" value="GER55096.1"/>
    <property type="molecule type" value="Genomic_DNA"/>
</dbReference>
<dbReference type="SUPFAM" id="SSF64005">
    <property type="entry name" value="Undecaprenyl diphosphate synthase"/>
    <property type="match status" value="1"/>
</dbReference>
<dbReference type="Pfam" id="PF01255">
    <property type="entry name" value="Prenyltransf"/>
    <property type="match status" value="1"/>
</dbReference>
<dbReference type="AlphaFoldDB" id="A0A5A7RCR2"/>
<dbReference type="PANTHER" id="PTHR10291">
    <property type="entry name" value="DEHYDRODOLICHYL DIPHOSPHATE SYNTHASE FAMILY MEMBER"/>
    <property type="match status" value="1"/>
</dbReference>
<protein>
    <submittedName>
        <fullName evidence="2">Tritrans,polycis-undecaprenyl-diphosphate synthase(Geranylgeranyl-diphosphate specific)</fullName>
    </submittedName>
</protein>
<dbReference type="GO" id="GO:0045547">
    <property type="term" value="F:ditrans,polycis-polyprenyl diphosphate synthase [(2E,6E)-farnesyl diphosphate specific] activity"/>
    <property type="evidence" value="ECO:0007669"/>
    <property type="project" value="TreeGrafter"/>
</dbReference>
<dbReference type="GO" id="GO:0005783">
    <property type="term" value="C:endoplasmic reticulum"/>
    <property type="evidence" value="ECO:0007669"/>
    <property type="project" value="TreeGrafter"/>
</dbReference>
<reference evidence="3" key="1">
    <citation type="journal article" date="2019" name="Curr. Biol.">
        <title>Genome Sequence of Striga asiatica Provides Insight into the Evolution of Plant Parasitism.</title>
        <authorList>
            <person name="Yoshida S."/>
            <person name="Kim S."/>
            <person name="Wafula E.K."/>
            <person name="Tanskanen J."/>
            <person name="Kim Y.M."/>
            <person name="Honaas L."/>
            <person name="Yang Z."/>
            <person name="Spallek T."/>
            <person name="Conn C.E."/>
            <person name="Ichihashi Y."/>
            <person name="Cheong K."/>
            <person name="Cui S."/>
            <person name="Der J.P."/>
            <person name="Gundlach H."/>
            <person name="Jiao Y."/>
            <person name="Hori C."/>
            <person name="Ishida J.K."/>
            <person name="Kasahara H."/>
            <person name="Kiba T."/>
            <person name="Kim M.S."/>
            <person name="Koo N."/>
            <person name="Laohavisit A."/>
            <person name="Lee Y.H."/>
            <person name="Lumba S."/>
            <person name="McCourt P."/>
            <person name="Mortimer J.C."/>
            <person name="Mutuku J.M."/>
            <person name="Nomura T."/>
            <person name="Sasaki-Sekimoto Y."/>
            <person name="Seto Y."/>
            <person name="Wang Y."/>
            <person name="Wakatake T."/>
            <person name="Sakakibara H."/>
            <person name="Demura T."/>
            <person name="Yamaguchi S."/>
            <person name="Yoneyama K."/>
            <person name="Manabe R.I."/>
            <person name="Nelson D.C."/>
            <person name="Schulman A.H."/>
            <person name="Timko M.P."/>
            <person name="dePamphilis C.W."/>
            <person name="Choi D."/>
            <person name="Shirasu K."/>
        </authorList>
    </citation>
    <scope>NUCLEOTIDE SEQUENCE [LARGE SCALE GENOMIC DNA]</scope>
    <source>
        <strain evidence="3">cv. UVA1</strain>
    </source>
</reference>
<accession>A0A5A7RCR2</accession>
<dbReference type="Gene3D" id="3.40.1180.10">
    <property type="entry name" value="Decaprenyl diphosphate synthase-like"/>
    <property type="match status" value="1"/>
</dbReference>
<gene>
    <name evidence="2" type="ORF">STAS_32733</name>
</gene>
<dbReference type="Proteomes" id="UP000325081">
    <property type="component" value="Unassembled WGS sequence"/>
</dbReference>
<keyword evidence="1" id="KW-0808">Transferase</keyword>
<dbReference type="GO" id="GO:0016094">
    <property type="term" value="P:polyprenol biosynthetic process"/>
    <property type="evidence" value="ECO:0007669"/>
    <property type="project" value="TreeGrafter"/>
</dbReference>
<dbReference type="InterPro" id="IPR001441">
    <property type="entry name" value="UPP_synth-like"/>
</dbReference>
<comment type="caution">
    <text evidence="2">The sequence shown here is derived from an EMBL/GenBank/DDBJ whole genome shotgun (WGS) entry which is preliminary data.</text>
</comment>
<dbReference type="InterPro" id="IPR036424">
    <property type="entry name" value="UPP_synth-like_sf"/>
</dbReference>
<evidence type="ECO:0000313" key="2">
    <source>
        <dbReference type="EMBL" id="GER55096.1"/>
    </source>
</evidence>
<dbReference type="PANTHER" id="PTHR10291:SF32">
    <property type="entry name" value="ALKYL TRANSFERASE"/>
    <property type="match status" value="1"/>
</dbReference>
<sequence length="228" mass="26505">MENKLDTAVGKLLVKLVSHMCNFLFRVLSVGPVPDHMAFILDGNRRYERTRGLDEGMGHREGFLSLMALLMYCYQLGVRHITIYAFNINNFKRRPHEVERLMNLMLEKIESLLNEESIRKYKKLYKHKNGMKKNLCKYFKKTPAVNPPKASIFSSAGRNWKSSRFRRRFLGRIPKFSISSSSRGRGFSRIREILAEERWFLEAPRAQLEVIRLGRRRGIGGGPEALQG</sequence>
<evidence type="ECO:0000313" key="3">
    <source>
        <dbReference type="Proteomes" id="UP000325081"/>
    </source>
</evidence>
<evidence type="ECO:0000256" key="1">
    <source>
        <dbReference type="ARBA" id="ARBA00022679"/>
    </source>
</evidence>
<name>A0A5A7RCR2_STRAF</name>
<proteinExistence type="predicted"/>